<name>A0A5C5CUA8_9HYPH</name>
<gene>
    <name evidence="3" type="ORF">FIB18_03500</name>
    <name evidence="2" type="ORF">GGQ79_000964</name>
</gene>
<feature type="signal peptide" evidence="1">
    <location>
        <begin position="1"/>
        <end position="24"/>
    </location>
</feature>
<evidence type="ECO:0000313" key="5">
    <source>
        <dbReference type="Proteomes" id="UP000553980"/>
    </source>
</evidence>
<sequence length="81" mass="8736">MNNMKMTWPIGALLLMSLAGCVTASGPQGELALGRACPAPTPLPRQQAILSYLETAAPSKELDVLATEWERLDEGARRARE</sequence>
<evidence type="ECO:0000313" key="3">
    <source>
        <dbReference type="EMBL" id="TNV14316.1"/>
    </source>
</evidence>
<dbReference type="RefSeq" id="WP_140019464.1">
    <property type="nucleotide sequence ID" value="NZ_JACIEX010000002.1"/>
</dbReference>
<accession>A0A5C5CUA8</accession>
<comment type="caution">
    <text evidence="3">The sequence shown here is derived from an EMBL/GenBank/DDBJ whole genome shotgun (WGS) entry which is preliminary data.</text>
</comment>
<dbReference type="Proteomes" id="UP000553980">
    <property type="component" value="Unassembled WGS sequence"/>
</dbReference>
<evidence type="ECO:0000313" key="2">
    <source>
        <dbReference type="EMBL" id="MBB4092479.1"/>
    </source>
</evidence>
<reference evidence="2 5" key="3">
    <citation type="submission" date="2020-08" db="EMBL/GenBank/DDBJ databases">
        <title>Genomic Encyclopedia of Type Strains, Phase IV (KMG-IV): sequencing the most valuable type-strain genomes for metagenomic binning, comparative biology and taxonomic classification.</title>
        <authorList>
            <person name="Goeker M."/>
        </authorList>
    </citation>
    <scope>NUCLEOTIDE SEQUENCE [LARGE SCALE GENOMIC DNA]</scope>
    <source>
        <strain evidence="2 5">DSM 23868</strain>
    </source>
</reference>
<reference evidence="3" key="2">
    <citation type="submission" date="2019-06" db="EMBL/GenBank/DDBJ databases">
        <authorList>
            <person name="Hu M."/>
        </authorList>
    </citation>
    <scope>NUCLEOTIDE SEQUENCE</scope>
    <source>
        <strain evidence="3">08RB2639</strain>
    </source>
</reference>
<dbReference type="Proteomes" id="UP000313390">
    <property type="component" value="Unassembled WGS sequence"/>
</dbReference>
<evidence type="ECO:0000313" key="4">
    <source>
        <dbReference type="Proteomes" id="UP000313390"/>
    </source>
</evidence>
<keyword evidence="5" id="KW-1185">Reference proteome</keyword>
<proteinExistence type="predicted"/>
<dbReference type="EMBL" id="JACIEX010000002">
    <property type="protein sequence ID" value="MBB4092479.1"/>
    <property type="molecule type" value="Genomic_DNA"/>
</dbReference>
<keyword evidence="1" id="KW-0732">Signal</keyword>
<dbReference type="AlphaFoldDB" id="A0A5C5CUA8"/>
<dbReference type="PROSITE" id="PS51257">
    <property type="entry name" value="PROKAR_LIPOPROTEIN"/>
    <property type="match status" value="1"/>
</dbReference>
<dbReference type="EMBL" id="VEWK01000002">
    <property type="protein sequence ID" value="TNV14316.1"/>
    <property type="molecule type" value="Genomic_DNA"/>
</dbReference>
<evidence type="ECO:0000256" key="1">
    <source>
        <dbReference type="SAM" id="SignalP"/>
    </source>
</evidence>
<reference evidence="3 4" key="1">
    <citation type="journal article" date="2011" name="Int. J. Syst. Evol. Microbiol.">
        <title>Ochrobactrum pecoris sp. nov., isolated from farm animals.</title>
        <authorList>
            <person name="Kampfer P."/>
            <person name="Huber B."/>
            <person name="Busse H.J."/>
            <person name="Scholz H.C."/>
            <person name="Tomaso H."/>
            <person name="Hotzel H."/>
            <person name="Melzer F."/>
        </authorList>
    </citation>
    <scope>NUCLEOTIDE SEQUENCE [LARGE SCALE GENOMIC DNA]</scope>
    <source>
        <strain evidence="3 4">08RB2639</strain>
    </source>
</reference>
<feature type="chain" id="PRO_5044619184" description="Lipoprotein" evidence="1">
    <location>
        <begin position="25"/>
        <end position="81"/>
    </location>
</feature>
<protein>
    <recommendedName>
        <fullName evidence="6">Lipoprotein</fullName>
    </recommendedName>
</protein>
<evidence type="ECO:0008006" key="6">
    <source>
        <dbReference type="Google" id="ProtNLM"/>
    </source>
</evidence>
<dbReference type="OrthoDB" id="8456840at2"/>
<organism evidence="3 4">
    <name type="scientific">Brucella pecoris</name>
    <dbReference type="NCBI Taxonomy" id="867683"/>
    <lineage>
        <taxon>Bacteria</taxon>
        <taxon>Pseudomonadati</taxon>
        <taxon>Pseudomonadota</taxon>
        <taxon>Alphaproteobacteria</taxon>
        <taxon>Hyphomicrobiales</taxon>
        <taxon>Brucellaceae</taxon>
        <taxon>Brucella/Ochrobactrum group</taxon>
        <taxon>Brucella</taxon>
    </lineage>
</organism>